<dbReference type="GO" id="GO:0046872">
    <property type="term" value="F:metal ion binding"/>
    <property type="evidence" value="ECO:0007669"/>
    <property type="project" value="InterPro"/>
</dbReference>
<dbReference type="InterPro" id="IPR011761">
    <property type="entry name" value="ATP-grasp"/>
</dbReference>
<dbReference type="InterPro" id="IPR050856">
    <property type="entry name" value="Biotin_carboxylase_complex"/>
</dbReference>
<dbReference type="FunFam" id="3.40.50.20:FF:000010">
    <property type="entry name" value="Propionyl-CoA carboxylase subunit alpha"/>
    <property type="match status" value="1"/>
</dbReference>
<feature type="domain" description="Lipoyl-binding" evidence="8">
    <location>
        <begin position="641"/>
        <end position="716"/>
    </location>
</feature>
<keyword evidence="3" id="KW-0436">Ligase</keyword>
<dbReference type="Pfam" id="PF02785">
    <property type="entry name" value="Biotin_carb_C"/>
    <property type="match status" value="1"/>
</dbReference>
<dbReference type="AlphaFoldDB" id="A0A399J7C2"/>
<dbReference type="SUPFAM" id="SSF51230">
    <property type="entry name" value="Single hybrid motif"/>
    <property type="match status" value="1"/>
</dbReference>
<comment type="cofactor">
    <cofactor evidence="1">
        <name>biotin</name>
        <dbReference type="ChEBI" id="CHEBI:57586"/>
    </cofactor>
</comment>
<feature type="domain" description="ATP-grasp" evidence="9">
    <location>
        <begin position="134"/>
        <end position="344"/>
    </location>
</feature>
<evidence type="ECO:0000259" key="9">
    <source>
        <dbReference type="PROSITE" id="PS50975"/>
    </source>
</evidence>
<dbReference type="Gene3D" id="2.40.50.100">
    <property type="match status" value="1"/>
</dbReference>
<evidence type="ECO:0000256" key="4">
    <source>
        <dbReference type="ARBA" id="ARBA00022741"/>
    </source>
</evidence>
<accession>A0A399J7C2</accession>
<dbReference type="InterPro" id="IPR005481">
    <property type="entry name" value="BC-like_N"/>
</dbReference>
<dbReference type="Pfam" id="PF02786">
    <property type="entry name" value="CPSase_L_D2"/>
    <property type="match status" value="1"/>
</dbReference>
<dbReference type="InterPro" id="IPR011054">
    <property type="entry name" value="Rudment_hybrid_motif"/>
</dbReference>
<name>A0A399J7C2_9MICC</name>
<dbReference type="InterPro" id="IPR005482">
    <property type="entry name" value="Biotin_COase_C"/>
</dbReference>
<dbReference type="SUPFAM" id="SSF52440">
    <property type="entry name" value="PreATP-grasp domain"/>
    <property type="match status" value="1"/>
</dbReference>
<dbReference type="PROSITE" id="PS50968">
    <property type="entry name" value="BIOTINYL_LIPOYL"/>
    <property type="match status" value="1"/>
</dbReference>
<dbReference type="SUPFAM" id="SSF51246">
    <property type="entry name" value="Rudiment single hybrid motif"/>
    <property type="match status" value="1"/>
</dbReference>
<evidence type="ECO:0000259" key="8">
    <source>
        <dbReference type="PROSITE" id="PS50968"/>
    </source>
</evidence>
<dbReference type="PROSITE" id="PS50975">
    <property type="entry name" value="ATP_GRASP"/>
    <property type="match status" value="1"/>
</dbReference>
<dbReference type="InterPro" id="IPR011764">
    <property type="entry name" value="Biotin_carboxylation_dom"/>
</dbReference>
<evidence type="ECO:0000256" key="5">
    <source>
        <dbReference type="ARBA" id="ARBA00022840"/>
    </source>
</evidence>
<proteinExistence type="predicted"/>
<evidence type="ECO:0000313" key="11">
    <source>
        <dbReference type="EMBL" id="RII41204.1"/>
    </source>
</evidence>
<feature type="domain" description="Biotin carboxylation" evidence="10">
    <location>
        <begin position="15"/>
        <end position="473"/>
    </location>
</feature>
<dbReference type="PANTHER" id="PTHR18866:SF33">
    <property type="entry name" value="METHYLCROTONOYL-COA CARBOXYLASE SUBUNIT ALPHA, MITOCHONDRIAL-RELATED"/>
    <property type="match status" value="1"/>
</dbReference>
<keyword evidence="5 7" id="KW-0067">ATP-binding</keyword>
<dbReference type="Proteomes" id="UP000265419">
    <property type="component" value="Unassembled WGS sequence"/>
</dbReference>
<keyword evidence="4 7" id="KW-0547">Nucleotide-binding</keyword>
<comment type="caution">
    <text evidence="11">The sequence shown here is derived from an EMBL/GenBank/DDBJ whole genome shotgun (WGS) entry which is preliminary data.</text>
</comment>
<dbReference type="EMBL" id="QQXK01000033">
    <property type="protein sequence ID" value="RII41204.1"/>
    <property type="molecule type" value="Genomic_DNA"/>
</dbReference>
<dbReference type="SUPFAM" id="SSF56059">
    <property type="entry name" value="Glutathione synthetase ATP-binding domain-like"/>
    <property type="match status" value="1"/>
</dbReference>
<evidence type="ECO:0000256" key="6">
    <source>
        <dbReference type="ARBA" id="ARBA00023267"/>
    </source>
</evidence>
<reference evidence="11 12" key="1">
    <citation type="submission" date="2018-07" db="EMBL/GenBank/DDBJ databases">
        <title>Arthrobacter sp. nov., isolated from raw cow's milk with high bacterial count.</title>
        <authorList>
            <person name="Hahne J."/>
            <person name="Isele D."/>
            <person name="Lipski A."/>
        </authorList>
    </citation>
    <scope>NUCLEOTIDE SEQUENCE [LARGE SCALE GENOMIC DNA]</scope>
    <source>
        <strain evidence="11 12">JZ R-35</strain>
    </source>
</reference>
<evidence type="ECO:0000256" key="7">
    <source>
        <dbReference type="PROSITE-ProRule" id="PRU00409"/>
    </source>
</evidence>
<keyword evidence="12" id="KW-1185">Reference proteome</keyword>
<evidence type="ECO:0000313" key="12">
    <source>
        <dbReference type="Proteomes" id="UP000265419"/>
    </source>
</evidence>
<dbReference type="InterPro" id="IPR000089">
    <property type="entry name" value="Biotin_lipoyl"/>
</dbReference>
<evidence type="ECO:0000259" key="10">
    <source>
        <dbReference type="PROSITE" id="PS50979"/>
    </source>
</evidence>
<sequence length="731" mass="75122">MSPVSLQPHAVPTREIHTVLVANRGEIARRVIRTVHALGLTAVAVYSDADADAAHVREADVAVRLGPAPASESYLDLDAVLAAASATGADAVHPGYGFLSENAAFGRALAEAGIAFIGPGEEALAVMGDKITAKNHVAAAGVPVTPGIAEAGLDDAALVAGAGGVGFPLLIKPSAGGGGQGMVEVHDAAELPGALASARRTARTAFGDDTLFLERLITNPRHIEVQLLADKHGTTVHLGERECSLQRRHQKVIEEAPAPLLLAQPDGGAALRARLGEAAVNAARSVGYVGAGTVEFLVSDDRPDEFFFMEMNTRLQVEHPVTEEVVRVRGERLDLVAWQIRIAAGEALDFTQDEVRLTGHAAEARVYAERPEENFLPAVGAVRAVSFPRGEGLRVDAALDGPGEVSAFYDPMIAKVIAFGPDRGVALDRLDAALADTLIAGAGSNVGYLRALLADPDVRAGRLDTGLIARRPELTRAPAPEPRLVAALAAAAAVLEIRAGSGAQALEPIVPAAQPGTAPGWTPDGWRAGGVGQAGVHVLLELPDGAASGAVTPRPGGAEGEFGDVEWRGQHAARHGASTEQELVLHASTGGIGRSAARATLVHTGGDRPELWIHGLGQTLHATAVLRAARQREALAERGVAATGGDPRAIAPMTGTVATIGVRDGELVEAGAALVAIEAMKMEHPVTAPIAGRVRLAAGVAVGSQVNQGQIVAVIEAEAEPETPAAAPEAS</sequence>
<dbReference type="InterPro" id="IPR016185">
    <property type="entry name" value="PreATP-grasp_dom_sf"/>
</dbReference>
<dbReference type="SMART" id="SM00878">
    <property type="entry name" value="Biotin_carb_C"/>
    <property type="match status" value="1"/>
</dbReference>
<dbReference type="Pfam" id="PF00289">
    <property type="entry name" value="Biotin_carb_N"/>
    <property type="match status" value="1"/>
</dbReference>
<dbReference type="Gene3D" id="3.30.470.20">
    <property type="entry name" value="ATP-grasp fold, B domain"/>
    <property type="match status" value="1"/>
</dbReference>
<dbReference type="GO" id="GO:0005524">
    <property type="term" value="F:ATP binding"/>
    <property type="evidence" value="ECO:0007669"/>
    <property type="project" value="UniProtKB-UniRule"/>
</dbReference>
<dbReference type="Pfam" id="PF00364">
    <property type="entry name" value="Biotin_lipoyl"/>
    <property type="match status" value="1"/>
</dbReference>
<gene>
    <name evidence="11" type="ORF">DWB68_13805</name>
</gene>
<keyword evidence="6" id="KW-0092">Biotin</keyword>
<dbReference type="PROSITE" id="PS00866">
    <property type="entry name" value="CPSASE_1"/>
    <property type="match status" value="1"/>
</dbReference>
<dbReference type="PROSITE" id="PS50979">
    <property type="entry name" value="BC"/>
    <property type="match status" value="1"/>
</dbReference>
<dbReference type="InterPro" id="IPR011053">
    <property type="entry name" value="Single_hybrid_motif"/>
</dbReference>
<dbReference type="EC" id="6.3.4.14" evidence="2"/>
<dbReference type="PANTHER" id="PTHR18866">
    <property type="entry name" value="CARBOXYLASE:PYRUVATE/ACETYL-COA/PROPIONYL-COA CARBOXYLASE"/>
    <property type="match status" value="1"/>
</dbReference>
<dbReference type="InterPro" id="IPR005479">
    <property type="entry name" value="CPAse_ATP-bd"/>
</dbReference>
<dbReference type="GO" id="GO:0004075">
    <property type="term" value="F:biotin carboxylase activity"/>
    <property type="evidence" value="ECO:0007669"/>
    <property type="project" value="UniProtKB-EC"/>
</dbReference>
<dbReference type="PROSITE" id="PS00867">
    <property type="entry name" value="CPSASE_2"/>
    <property type="match status" value="1"/>
</dbReference>
<evidence type="ECO:0000256" key="3">
    <source>
        <dbReference type="ARBA" id="ARBA00022598"/>
    </source>
</evidence>
<evidence type="ECO:0000256" key="2">
    <source>
        <dbReference type="ARBA" id="ARBA00013263"/>
    </source>
</evidence>
<organism evidence="11 12">
    <name type="scientific">Galactobacter valiniphilus</name>
    <dbReference type="NCBI Taxonomy" id="2676122"/>
    <lineage>
        <taxon>Bacteria</taxon>
        <taxon>Bacillati</taxon>
        <taxon>Actinomycetota</taxon>
        <taxon>Actinomycetes</taxon>
        <taxon>Micrococcales</taxon>
        <taxon>Micrococcaceae</taxon>
        <taxon>Galactobacter</taxon>
    </lineage>
</organism>
<protein>
    <recommendedName>
        <fullName evidence="2">biotin carboxylase</fullName>
        <ecNumber evidence="2">6.3.4.14</ecNumber>
    </recommendedName>
</protein>
<evidence type="ECO:0000256" key="1">
    <source>
        <dbReference type="ARBA" id="ARBA00001953"/>
    </source>
</evidence>
<dbReference type="CDD" id="cd06850">
    <property type="entry name" value="biotinyl_domain"/>
    <property type="match status" value="1"/>
</dbReference>